<sequence length="138" mass="15129">MARLLVLRTAPYRHSAHLCAATLLVLPPSQHRHFASFTSPAPFAARRILPSPLRLPIRAVESSPGPTKEDQEPSPAASEAQEQLAPAVPAFEVEELGWGTQLAVKLRMLVAPPWQRVRKGSVLNMKFRHGALAVYALL</sequence>
<evidence type="ECO:0000313" key="1">
    <source>
        <dbReference type="EMBL" id="AQK55047.1"/>
    </source>
</evidence>
<dbReference type="EMBL" id="CM000780">
    <property type="protein sequence ID" value="AQK55047.1"/>
    <property type="molecule type" value="Genomic_DNA"/>
</dbReference>
<accession>A0A1D6Q9K6</accession>
<organism evidence="1">
    <name type="scientific">Zea mays</name>
    <name type="common">Maize</name>
    <dbReference type="NCBI Taxonomy" id="4577"/>
    <lineage>
        <taxon>Eukaryota</taxon>
        <taxon>Viridiplantae</taxon>
        <taxon>Streptophyta</taxon>
        <taxon>Embryophyta</taxon>
        <taxon>Tracheophyta</taxon>
        <taxon>Spermatophyta</taxon>
        <taxon>Magnoliopsida</taxon>
        <taxon>Liliopsida</taxon>
        <taxon>Poales</taxon>
        <taxon>Poaceae</taxon>
        <taxon>PACMAD clade</taxon>
        <taxon>Panicoideae</taxon>
        <taxon>Andropogonodae</taxon>
        <taxon>Andropogoneae</taxon>
        <taxon>Tripsacinae</taxon>
        <taxon>Zea</taxon>
    </lineage>
</organism>
<name>A0A1D6Q9K6_MAIZE</name>
<keyword evidence="1" id="KW-0645">Protease</keyword>
<dbReference type="ExpressionAtlas" id="A0A1D6Q9K6">
    <property type="expression patterns" value="baseline and differential"/>
</dbReference>
<protein>
    <submittedName>
        <fullName evidence="1">Serine protease SPPA chloroplastic</fullName>
    </submittedName>
</protein>
<dbReference type="AlphaFoldDB" id="A0A1D6Q9K6"/>
<reference evidence="1" key="1">
    <citation type="submission" date="2015-12" db="EMBL/GenBank/DDBJ databases">
        <title>Update maize B73 reference genome by single molecule sequencing technologies.</title>
        <authorList>
            <consortium name="Maize Genome Sequencing Project"/>
            <person name="Ware D."/>
        </authorList>
    </citation>
    <scope>NUCLEOTIDE SEQUENCE</scope>
    <source>
        <tissue evidence="1">Seedling</tissue>
    </source>
</reference>
<keyword evidence="1" id="KW-0378">Hydrolase</keyword>
<dbReference type="GO" id="GO:0008233">
    <property type="term" value="F:peptidase activity"/>
    <property type="evidence" value="ECO:0007669"/>
    <property type="project" value="UniProtKB-KW"/>
</dbReference>
<dbReference type="GO" id="GO:0006508">
    <property type="term" value="P:proteolysis"/>
    <property type="evidence" value="ECO:0007669"/>
    <property type="project" value="UniProtKB-KW"/>
</dbReference>
<proteinExistence type="predicted"/>
<gene>
    <name evidence="1" type="ORF">ZEAMMB73_Zm00001d051740</name>
</gene>